<sequence length="64" mass="7393">MKRTNFFIQAIIEIFPYKALLTLPCKKTLVILPHKNPLTICYTSLVGPLTEMVEKGDQAETKWR</sequence>
<reference evidence="1 2" key="1">
    <citation type="journal article" date="2010" name="Science">
        <title>Genomic comparison of the ants Camponotus floridanus and Harpegnathos saltator.</title>
        <authorList>
            <person name="Bonasio R."/>
            <person name="Zhang G."/>
            <person name="Ye C."/>
            <person name="Mutti N.S."/>
            <person name="Fang X."/>
            <person name="Qin N."/>
            <person name="Donahue G."/>
            <person name="Yang P."/>
            <person name="Li Q."/>
            <person name="Li C."/>
            <person name="Zhang P."/>
            <person name="Huang Z."/>
            <person name="Berger S.L."/>
            <person name="Reinberg D."/>
            <person name="Wang J."/>
            <person name="Liebig J."/>
        </authorList>
    </citation>
    <scope>NUCLEOTIDE SEQUENCE [LARGE SCALE GENOMIC DNA]</scope>
    <source>
        <strain evidence="1 2">R22 G/1</strain>
    </source>
</reference>
<dbReference type="Proteomes" id="UP000008237">
    <property type="component" value="Unassembled WGS sequence"/>
</dbReference>
<evidence type="ECO:0000313" key="2">
    <source>
        <dbReference type="Proteomes" id="UP000008237"/>
    </source>
</evidence>
<dbReference type="InParanoid" id="E2BMG3"/>
<evidence type="ECO:0000313" key="1">
    <source>
        <dbReference type="EMBL" id="EFN83119.1"/>
    </source>
</evidence>
<accession>E2BMG3</accession>
<dbReference type="AlphaFoldDB" id="E2BMG3"/>
<gene>
    <name evidence="1" type="ORF">EAI_00466</name>
</gene>
<keyword evidence="2" id="KW-1185">Reference proteome</keyword>
<name>E2BMG3_HARSA</name>
<proteinExistence type="predicted"/>
<protein>
    <submittedName>
        <fullName evidence="1">Uncharacterized protein</fullName>
    </submittedName>
</protein>
<dbReference type="EMBL" id="GL449216">
    <property type="protein sequence ID" value="EFN83119.1"/>
    <property type="molecule type" value="Genomic_DNA"/>
</dbReference>
<organism evidence="2">
    <name type="scientific">Harpegnathos saltator</name>
    <name type="common">Jerdon's jumping ant</name>
    <dbReference type="NCBI Taxonomy" id="610380"/>
    <lineage>
        <taxon>Eukaryota</taxon>
        <taxon>Metazoa</taxon>
        <taxon>Ecdysozoa</taxon>
        <taxon>Arthropoda</taxon>
        <taxon>Hexapoda</taxon>
        <taxon>Insecta</taxon>
        <taxon>Pterygota</taxon>
        <taxon>Neoptera</taxon>
        <taxon>Endopterygota</taxon>
        <taxon>Hymenoptera</taxon>
        <taxon>Apocrita</taxon>
        <taxon>Aculeata</taxon>
        <taxon>Formicoidea</taxon>
        <taxon>Formicidae</taxon>
        <taxon>Ponerinae</taxon>
        <taxon>Ponerini</taxon>
        <taxon>Harpegnathos</taxon>
    </lineage>
</organism>